<name>A0ABT6N023_9SPHN</name>
<dbReference type="EMBL" id="JARYGZ010000001">
    <property type="protein sequence ID" value="MDH7638648.1"/>
    <property type="molecule type" value="Genomic_DNA"/>
</dbReference>
<evidence type="ECO:0000313" key="1">
    <source>
        <dbReference type="EMBL" id="MDH7638648.1"/>
    </source>
</evidence>
<organism evidence="1 2">
    <name type="scientific">Sphingomonas oryzagri</name>
    <dbReference type="NCBI Taxonomy" id="3042314"/>
    <lineage>
        <taxon>Bacteria</taxon>
        <taxon>Pseudomonadati</taxon>
        <taxon>Pseudomonadota</taxon>
        <taxon>Alphaproteobacteria</taxon>
        <taxon>Sphingomonadales</taxon>
        <taxon>Sphingomonadaceae</taxon>
        <taxon>Sphingomonas</taxon>
    </lineage>
</organism>
<dbReference type="RefSeq" id="WP_281043934.1">
    <property type="nucleotide sequence ID" value="NZ_JARYGZ010000001.1"/>
</dbReference>
<gene>
    <name evidence="1" type="ORF">QGN17_07890</name>
</gene>
<comment type="caution">
    <text evidence="1">The sequence shown here is derived from an EMBL/GenBank/DDBJ whole genome shotgun (WGS) entry which is preliminary data.</text>
</comment>
<sequence>MADPITVSARPTTFNSLEYDYSGQDRIDRANAYLHASIPIGSSVEDARALLLKAGARCSTRPAARLHCTAESFETVESVLHDVDWTVDVDRQGDTVTGLSIERQSFGS</sequence>
<evidence type="ECO:0000313" key="2">
    <source>
        <dbReference type="Proteomes" id="UP001160625"/>
    </source>
</evidence>
<proteinExistence type="predicted"/>
<dbReference type="Proteomes" id="UP001160625">
    <property type="component" value="Unassembled WGS sequence"/>
</dbReference>
<accession>A0ABT6N023</accession>
<reference evidence="1" key="1">
    <citation type="submission" date="2023-04" db="EMBL/GenBank/DDBJ databases">
        <title>Sphingomonas sp. MAHUQ-71 isolated from rice field.</title>
        <authorList>
            <person name="Huq M.A."/>
        </authorList>
    </citation>
    <scope>NUCLEOTIDE SEQUENCE</scope>
    <source>
        <strain evidence="1">MAHUQ-71</strain>
    </source>
</reference>
<keyword evidence="2" id="KW-1185">Reference proteome</keyword>
<protein>
    <submittedName>
        <fullName evidence="1">Uncharacterized protein</fullName>
    </submittedName>
</protein>